<evidence type="ECO:0000256" key="2">
    <source>
        <dbReference type="ARBA" id="ARBA00023186"/>
    </source>
</evidence>
<keyword evidence="2 3" id="KW-0143">Chaperone</keyword>
<keyword evidence="3" id="KW-0963">Cytoplasm</keyword>
<dbReference type="SMART" id="SM00883">
    <property type="entry name" value="Cpn10"/>
    <property type="match status" value="1"/>
</dbReference>
<dbReference type="Pfam" id="PF00166">
    <property type="entry name" value="Cpn10"/>
    <property type="match status" value="1"/>
</dbReference>
<dbReference type="GO" id="GO:0044183">
    <property type="term" value="F:protein folding chaperone"/>
    <property type="evidence" value="ECO:0007669"/>
    <property type="project" value="InterPro"/>
</dbReference>
<comment type="similarity">
    <text evidence="1 3 4">Belongs to the GroES chaperonin family.</text>
</comment>
<protein>
    <recommendedName>
        <fullName evidence="3">Co-chaperonin GroES</fullName>
    </recommendedName>
    <alternativeName>
        <fullName evidence="3">10 kDa chaperonin</fullName>
    </alternativeName>
    <alternativeName>
        <fullName evidence="3">Chaperonin-10</fullName>
        <shortName evidence="3">Cpn10</shortName>
    </alternativeName>
</protein>
<dbReference type="InterPro" id="IPR037124">
    <property type="entry name" value="Chaperonin_GroES_sf"/>
</dbReference>
<proteinExistence type="inferred from homology"/>
<sequence length="105" mass="11503">MKKSNPVVQKNKLGTPYGDRVLVKPVTAAEVTSFGIIIPDSSKEKPEQGVVVAVGPGKRGDDNELIPVGVNVGDTIMFNKYGYDEVKIDGTEYYLIREDNISYIL</sequence>
<dbReference type="HAMAP" id="MF_00580">
    <property type="entry name" value="CH10"/>
    <property type="match status" value="1"/>
</dbReference>
<dbReference type="STRING" id="1797247.A2419_00635"/>
<dbReference type="NCBIfam" id="NF001531">
    <property type="entry name" value="PRK00364.2-2"/>
    <property type="match status" value="1"/>
</dbReference>
<dbReference type="PANTHER" id="PTHR10772:SF63">
    <property type="entry name" value="20 KDA CHAPERONIN, CHLOROPLASTIC"/>
    <property type="match status" value="1"/>
</dbReference>
<name>A0A1F4Y325_9BACT</name>
<comment type="subunit">
    <text evidence="3">Heptamer of 7 subunits arranged in a ring. Interacts with the chaperonin GroEL.</text>
</comment>
<dbReference type="GO" id="GO:0046872">
    <property type="term" value="F:metal ion binding"/>
    <property type="evidence" value="ECO:0007669"/>
    <property type="project" value="TreeGrafter"/>
</dbReference>
<comment type="function">
    <text evidence="3 4">Together with the chaperonin GroEL, plays an essential role in assisting protein folding. The GroEL-GroES system forms a nano-cage that allows encapsulation of the non-native substrate proteins and provides a physical environment optimized to promote and accelerate protein folding. GroES binds to the apical surface of the GroEL ring, thereby capping the opening of the GroEL channel.</text>
</comment>
<dbReference type="FunFam" id="2.30.33.40:FF:000001">
    <property type="entry name" value="10 kDa chaperonin"/>
    <property type="match status" value="1"/>
</dbReference>
<reference evidence="5 6" key="1">
    <citation type="journal article" date="2016" name="Nat. Commun.">
        <title>Thousands of microbial genomes shed light on interconnected biogeochemical processes in an aquifer system.</title>
        <authorList>
            <person name="Anantharaman K."/>
            <person name="Brown C.T."/>
            <person name="Hug L.A."/>
            <person name="Sharon I."/>
            <person name="Castelle C.J."/>
            <person name="Probst A.J."/>
            <person name="Thomas B.C."/>
            <person name="Singh A."/>
            <person name="Wilkins M.J."/>
            <person name="Karaoz U."/>
            <person name="Brodie E.L."/>
            <person name="Williams K.H."/>
            <person name="Hubbard S.S."/>
            <person name="Banfield J.F."/>
        </authorList>
    </citation>
    <scope>NUCLEOTIDE SEQUENCE [LARGE SCALE GENOMIC DNA]</scope>
</reference>
<dbReference type="GO" id="GO:0005524">
    <property type="term" value="F:ATP binding"/>
    <property type="evidence" value="ECO:0007669"/>
    <property type="project" value="InterPro"/>
</dbReference>
<evidence type="ECO:0000256" key="3">
    <source>
        <dbReference type="HAMAP-Rule" id="MF_00580"/>
    </source>
</evidence>
<comment type="subcellular location">
    <subcellularLocation>
        <location evidence="3">Cytoplasm</location>
    </subcellularLocation>
</comment>
<dbReference type="InterPro" id="IPR020818">
    <property type="entry name" value="Chaperonin_GroES"/>
</dbReference>
<comment type="caution">
    <text evidence="5">The sequence shown here is derived from an EMBL/GenBank/DDBJ whole genome shotgun (WGS) entry which is preliminary data.</text>
</comment>
<dbReference type="GO" id="GO:0051082">
    <property type="term" value="F:unfolded protein binding"/>
    <property type="evidence" value="ECO:0007669"/>
    <property type="project" value="TreeGrafter"/>
</dbReference>
<dbReference type="GO" id="GO:0051087">
    <property type="term" value="F:protein-folding chaperone binding"/>
    <property type="evidence" value="ECO:0007669"/>
    <property type="project" value="TreeGrafter"/>
</dbReference>
<evidence type="ECO:0000256" key="1">
    <source>
        <dbReference type="ARBA" id="ARBA00006975"/>
    </source>
</evidence>
<dbReference type="GO" id="GO:0005737">
    <property type="term" value="C:cytoplasm"/>
    <property type="evidence" value="ECO:0007669"/>
    <property type="project" value="UniProtKB-SubCell"/>
</dbReference>
<dbReference type="CDD" id="cd00320">
    <property type="entry name" value="cpn10"/>
    <property type="match status" value="1"/>
</dbReference>
<accession>A0A1F4Y325</accession>
<dbReference type="Gene3D" id="2.30.33.40">
    <property type="entry name" value="GroES chaperonin"/>
    <property type="match status" value="1"/>
</dbReference>
<organism evidence="5 6">
    <name type="scientific">Candidatus Adlerbacteria bacterium RIFOXYC1_FULL_48_26</name>
    <dbReference type="NCBI Taxonomy" id="1797247"/>
    <lineage>
        <taxon>Bacteria</taxon>
        <taxon>Candidatus Adleribacteriota</taxon>
    </lineage>
</organism>
<evidence type="ECO:0000313" key="6">
    <source>
        <dbReference type="Proteomes" id="UP000176568"/>
    </source>
</evidence>
<dbReference type="AlphaFoldDB" id="A0A1F4Y325"/>
<dbReference type="PRINTS" id="PR00297">
    <property type="entry name" value="CHAPERONIN10"/>
</dbReference>
<evidence type="ECO:0000256" key="4">
    <source>
        <dbReference type="RuleBase" id="RU000535"/>
    </source>
</evidence>
<evidence type="ECO:0000313" key="5">
    <source>
        <dbReference type="EMBL" id="OGC88375.1"/>
    </source>
</evidence>
<gene>
    <name evidence="3" type="primary">groES</name>
    <name evidence="3" type="synonym">groS</name>
    <name evidence="5" type="ORF">A2419_00635</name>
</gene>
<dbReference type="EMBL" id="MEXB01000009">
    <property type="protein sequence ID" value="OGC88375.1"/>
    <property type="molecule type" value="Genomic_DNA"/>
</dbReference>
<dbReference type="Proteomes" id="UP000176568">
    <property type="component" value="Unassembled WGS sequence"/>
</dbReference>
<dbReference type="SUPFAM" id="SSF50129">
    <property type="entry name" value="GroES-like"/>
    <property type="match status" value="1"/>
</dbReference>
<dbReference type="InterPro" id="IPR011032">
    <property type="entry name" value="GroES-like_sf"/>
</dbReference>
<dbReference type="PANTHER" id="PTHR10772">
    <property type="entry name" value="10 KDA HEAT SHOCK PROTEIN"/>
    <property type="match status" value="1"/>
</dbReference>